<comment type="caution">
    <text evidence="2">The sequence shown here is derived from an EMBL/GenBank/DDBJ whole genome shotgun (WGS) entry which is preliminary data.</text>
</comment>
<dbReference type="RefSeq" id="WP_034676904.1">
    <property type="nucleotide sequence ID" value="NZ_FPAP01000002.1"/>
</dbReference>
<dbReference type="OrthoDB" id="1252088at2"/>
<reference evidence="2 3" key="1">
    <citation type="submission" date="2014-07" db="EMBL/GenBank/DDBJ databases">
        <title>Genome of Chryseobacterium formosense LMG 24722.</title>
        <authorList>
            <person name="Pipes S.E."/>
            <person name="Stropko S.J."/>
            <person name="Newman J.D."/>
        </authorList>
    </citation>
    <scope>NUCLEOTIDE SEQUENCE [LARGE SCALE GENOMIC DNA]</scope>
    <source>
        <strain evidence="2 3">LMG 24722</strain>
    </source>
</reference>
<keyword evidence="3" id="KW-1185">Reference proteome</keyword>
<dbReference type="Proteomes" id="UP000028713">
    <property type="component" value="Unassembled WGS sequence"/>
</dbReference>
<dbReference type="STRING" id="236814.IX39_01805"/>
<proteinExistence type="predicted"/>
<organism evidence="2 3">
    <name type="scientific">Chryseobacterium formosense</name>
    <dbReference type="NCBI Taxonomy" id="236814"/>
    <lineage>
        <taxon>Bacteria</taxon>
        <taxon>Pseudomonadati</taxon>
        <taxon>Bacteroidota</taxon>
        <taxon>Flavobacteriia</taxon>
        <taxon>Flavobacteriales</taxon>
        <taxon>Weeksellaceae</taxon>
        <taxon>Chryseobacterium group</taxon>
        <taxon>Chryseobacterium</taxon>
    </lineage>
</organism>
<evidence type="ECO:0000313" key="2">
    <source>
        <dbReference type="EMBL" id="KFE99429.1"/>
    </source>
</evidence>
<dbReference type="AlphaFoldDB" id="A0A085Z4R6"/>
<name>A0A085Z4R6_9FLAO</name>
<dbReference type="eggNOG" id="ENOG50333M9">
    <property type="taxonomic scope" value="Bacteria"/>
</dbReference>
<evidence type="ECO:0000256" key="1">
    <source>
        <dbReference type="SAM" id="MobiDB-lite"/>
    </source>
</evidence>
<evidence type="ECO:0000313" key="3">
    <source>
        <dbReference type="Proteomes" id="UP000028713"/>
    </source>
</evidence>
<sequence>MKKILFTLFIISGFGLNAQVKDYDWKKMSPEKRKEVINSMSPDERKALLTEFRNKMVVDMLEVSPQDKAEFTSIYNEYLDDQKKIKSQFDSNFDPEKLNEEEAKVKLQQSFDLGQKLLDNKKRYAEKMQTVIPCQKVLKLFNSEAMMRDKMNEKKSHDGKRNSPRPKQNP</sequence>
<gene>
    <name evidence="2" type="ORF">IX39_01805</name>
</gene>
<feature type="compositionally biased region" description="Basic and acidic residues" evidence="1">
    <location>
        <begin position="146"/>
        <end position="161"/>
    </location>
</feature>
<accession>A0A085Z4R6</accession>
<dbReference type="EMBL" id="JPRP01000001">
    <property type="protein sequence ID" value="KFE99429.1"/>
    <property type="molecule type" value="Genomic_DNA"/>
</dbReference>
<feature type="region of interest" description="Disordered" evidence="1">
    <location>
        <begin position="146"/>
        <end position="170"/>
    </location>
</feature>
<protein>
    <submittedName>
        <fullName evidence="2">Uncharacterized protein</fullName>
    </submittedName>
</protein>